<reference evidence="2 3" key="1">
    <citation type="submission" date="2014-11" db="EMBL/GenBank/DDBJ databases">
        <title>Genetic blueprint of the zoonotic pathogen Toxocara canis.</title>
        <authorList>
            <person name="Zhu X.-Q."/>
            <person name="Korhonen P.K."/>
            <person name="Cai H."/>
            <person name="Young N.D."/>
            <person name="Nejsum P."/>
            <person name="von Samson-Himmelstjerna G."/>
            <person name="Boag P.R."/>
            <person name="Tan P."/>
            <person name="Li Q."/>
            <person name="Min J."/>
            <person name="Yang Y."/>
            <person name="Wang X."/>
            <person name="Fang X."/>
            <person name="Hall R.S."/>
            <person name="Hofmann A."/>
            <person name="Sternberg P.W."/>
            <person name="Jex A.R."/>
            <person name="Gasser R.B."/>
        </authorList>
    </citation>
    <scope>NUCLEOTIDE SEQUENCE [LARGE SCALE GENOMIC DNA]</scope>
    <source>
        <strain evidence="2">PN_DK_2014</strain>
    </source>
</reference>
<feature type="transmembrane region" description="Helical" evidence="1">
    <location>
        <begin position="126"/>
        <end position="149"/>
    </location>
</feature>
<feature type="transmembrane region" description="Helical" evidence="1">
    <location>
        <begin position="240"/>
        <end position="259"/>
    </location>
</feature>
<keyword evidence="1" id="KW-1133">Transmembrane helix</keyword>
<evidence type="ECO:0000313" key="2">
    <source>
        <dbReference type="EMBL" id="KHN87092.1"/>
    </source>
</evidence>
<comment type="caution">
    <text evidence="2">The sequence shown here is derived from an EMBL/GenBank/DDBJ whole genome shotgun (WGS) entry which is preliminary data.</text>
</comment>
<dbReference type="EMBL" id="JPKZ01000485">
    <property type="protein sequence ID" value="KHN87092.1"/>
    <property type="molecule type" value="Genomic_DNA"/>
</dbReference>
<protein>
    <submittedName>
        <fullName evidence="2">Uncharacterized protein</fullName>
    </submittedName>
</protein>
<feature type="transmembrane region" description="Helical" evidence="1">
    <location>
        <begin position="214"/>
        <end position="234"/>
    </location>
</feature>
<evidence type="ECO:0000313" key="3">
    <source>
        <dbReference type="Proteomes" id="UP000031036"/>
    </source>
</evidence>
<keyword evidence="1" id="KW-0812">Transmembrane</keyword>
<gene>
    <name evidence="2" type="ORF">Tcan_07865</name>
</gene>
<name>A0A0B2W0D7_TOXCA</name>
<dbReference type="OMA" id="WVAIRIL"/>
<dbReference type="Proteomes" id="UP000031036">
    <property type="component" value="Unassembled WGS sequence"/>
</dbReference>
<feature type="transmembrane region" description="Helical" evidence="1">
    <location>
        <begin position="174"/>
        <end position="202"/>
    </location>
</feature>
<evidence type="ECO:0000256" key="1">
    <source>
        <dbReference type="SAM" id="Phobius"/>
    </source>
</evidence>
<keyword evidence="3" id="KW-1185">Reference proteome</keyword>
<dbReference type="AlphaFoldDB" id="A0A0B2W0D7"/>
<accession>A0A0B2W0D7</accession>
<keyword evidence="1" id="KW-0472">Membrane</keyword>
<sequence length="387" mass="43489">MLKWISFFYWLPYFGLLIHAFERNSDLQSAIICSSTLNRTCKANTFCFYSQRLLSSIRYEYFGCDAELEQHQINYVIALKKTTYQNFCLTTTVGGHKLCYCSFPYCNRNWIIKSERRKFSNIEATLAITTLVVILFLWSTTGCCISAMLSRSASSDQRTHSRDGKMLSILRSKIAILANTFMKAIMAIVTFTFCCIPSSIICEPTRSERAIIENLYLFQAGNSNVTSTIALLMLPSIPLIHLPLLMLFVALATALIYAYSMFGICSFSMLVSATEQCLRLNDRRCEKVVSDASIKTATPITSTSLRTATEPTVDVDECAEQIEISPQPLVVGKICGGTLHLRNKRSSEWVAARILVSSGGLQVFPHKFLLPPARTAAVCFLYFLHCR</sequence>
<dbReference type="OrthoDB" id="10673737at2759"/>
<proteinExistence type="predicted"/>
<organism evidence="2 3">
    <name type="scientific">Toxocara canis</name>
    <name type="common">Canine roundworm</name>
    <dbReference type="NCBI Taxonomy" id="6265"/>
    <lineage>
        <taxon>Eukaryota</taxon>
        <taxon>Metazoa</taxon>
        <taxon>Ecdysozoa</taxon>
        <taxon>Nematoda</taxon>
        <taxon>Chromadorea</taxon>
        <taxon>Rhabditida</taxon>
        <taxon>Spirurina</taxon>
        <taxon>Ascaridomorpha</taxon>
        <taxon>Ascaridoidea</taxon>
        <taxon>Toxocaridae</taxon>
        <taxon>Toxocara</taxon>
    </lineage>
</organism>